<organism evidence="1 2">
    <name type="scientific">Puccinia coronata f. sp. avenae</name>
    <dbReference type="NCBI Taxonomy" id="200324"/>
    <lineage>
        <taxon>Eukaryota</taxon>
        <taxon>Fungi</taxon>
        <taxon>Dikarya</taxon>
        <taxon>Basidiomycota</taxon>
        <taxon>Pucciniomycotina</taxon>
        <taxon>Pucciniomycetes</taxon>
        <taxon>Pucciniales</taxon>
        <taxon>Pucciniaceae</taxon>
        <taxon>Puccinia</taxon>
    </lineage>
</organism>
<dbReference type="AlphaFoldDB" id="A0A2N5TV46"/>
<comment type="caution">
    <text evidence="1">The sequence shown here is derived from an EMBL/GenBank/DDBJ whole genome shotgun (WGS) entry which is preliminary data.</text>
</comment>
<keyword evidence="2" id="KW-1185">Reference proteome</keyword>
<name>A0A2N5TV46_9BASI</name>
<dbReference type="OrthoDB" id="2507701at2759"/>
<sequence length="100" mass="11333">MEDIWDSPRWKEYKDSEGLQFTRRSGNLVFSLNVDWFNPSGNKIAGKHCGSDTWSIRTQARPDKSRTPANCIRLDQSLEGLFNSPNNHLAPSTDGSFESD</sequence>
<proteinExistence type="predicted"/>
<gene>
    <name evidence="1" type="ORF">PCANC_23977</name>
</gene>
<evidence type="ECO:0000313" key="2">
    <source>
        <dbReference type="Proteomes" id="UP000235388"/>
    </source>
</evidence>
<dbReference type="EMBL" id="PGCJ01000413">
    <property type="protein sequence ID" value="PLW29371.1"/>
    <property type="molecule type" value="Genomic_DNA"/>
</dbReference>
<protein>
    <submittedName>
        <fullName evidence="1">Uncharacterized protein</fullName>
    </submittedName>
</protein>
<accession>A0A2N5TV46</accession>
<reference evidence="1 2" key="1">
    <citation type="submission" date="2017-11" db="EMBL/GenBank/DDBJ databases">
        <title>De novo assembly and phasing of dikaryotic genomes from two isolates of Puccinia coronata f. sp. avenae, the causal agent of oat crown rust.</title>
        <authorList>
            <person name="Miller M.E."/>
            <person name="Zhang Y."/>
            <person name="Omidvar V."/>
            <person name="Sperschneider J."/>
            <person name="Schwessinger B."/>
            <person name="Raley C."/>
            <person name="Palmer J.M."/>
            <person name="Garnica D."/>
            <person name="Upadhyaya N."/>
            <person name="Rathjen J."/>
            <person name="Taylor J.M."/>
            <person name="Park R.F."/>
            <person name="Dodds P.N."/>
            <person name="Hirsch C.D."/>
            <person name="Kianian S.F."/>
            <person name="Figueroa M."/>
        </authorList>
    </citation>
    <scope>NUCLEOTIDE SEQUENCE [LARGE SCALE GENOMIC DNA]</scope>
    <source>
        <strain evidence="1">12NC29</strain>
    </source>
</reference>
<dbReference type="Proteomes" id="UP000235388">
    <property type="component" value="Unassembled WGS sequence"/>
</dbReference>
<evidence type="ECO:0000313" key="1">
    <source>
        <dbReference type="EMBL" id="PLW29371.1"/>
    </source>
</evidence>